<dbReference type="OrthoDB" id="8795595at2"/>
<gene>
    <name evidence="1" type="ORF">DFQ15_102179</name>
</gene>
<protein>
    <submittedName>
        <fullName evidence="1">Uncharacterized protein</fullName>
    </submittedName>
</protein>
<accession>A0A318SKP1</accession>
<comment type="caution">
    <text evidence="1">The sequence shown here is derived from an EMBL/GenBank/DDBJ whole genome shotgun (WGS) entry which is preliminary data.</text>
</comment>
<proteinExistence type="predicted"/>
<dbReference type="AlphaFoldDB" id="A0A318SKP1"/>
<sequence>MSPLAYLVAASIAANALLGWAWIDARDARTVAEQQRDQARADATASSDAVEALVDLAKERAAAAKPVQAAARAAAVAAQQRATREISTPAAVAGDDYASAQARLQRWEQGRAKP</sequence>
<dbReference type="RefSeq" id="WP_110464411.1">
    <property type="nucleotide sequence ID" value="NZ_JAMOFZ010000001.1"/>
</dbReference>
<reference evidence="1 2" key="1">
    <citation type="submission" date="2018-06" db="EMBL/GenBank/DDBJ databases">
        <title>Genomic Encyclopedia of Type Strains, Phase III (KMG-III): the genomes of soil and plant-associated and newly described type strains.</title>
        <authorList>
            <person name="Whitman W."/>
        </authorList>
    </citation>
    <scope>NUCLEOTIDE SEQUENCE [LARGE SCALE GENOMIC DNA]</scope>
    <source>
        <strain evidence="1 2">CECT 7646</strain>
    </source>
</reference>
<dbReference type="Proteomes" id="UP000247540">
    <property type="component" value="Unassembled WGS sequence"/>
</dbReference>
<keyword evidence="2" id="KW-1185">Reference proteome</keyword>
<dbReference type="EMBL" id="QJTC01000002">
    <property type="protein sequence ID" value="PYE79446.1"/>
    <property type="molecule type" value="Genomic_DNA"/>
</dbReference>
<evidence type="ECO:0000313" key="2">
    <source>
        <dbReference type="Proteomes" id="UP000247540"/>
    </source>
</evidence>
<evidence type="ECO:0000313" key="1">
    <source>
        <dbReference type="EMBL" id="PYE79446.1"/>
    </source>
</evidence>
<name>A0A318SKP1_9BURK</name>
<organism evidence="1 2">
    <name type="scientific">Xylophilus ampelinus</name>
    <dbReference type="NCBI Taxonomy" id="54067"/>
    <lineage>
        <taxon>Bacteria</taxon>
        <taxon>Pseudomonadati</taxon>
        <taxon>Pseudomonadota</taxon>
        <taxon>Betaproteobacteria</taxon>
        <taxon>Burkholderiales</taxon>
        <taxon>Xylophilus</taxon>
    </lineage>
</organism>